<dbReference type="PANTHER" id="PTHR43481">
    <property type="entry name" value="FRUCTOSE-1-PHOSPHATE PHOSPHATASE"/>
    <property type="match status" value="1"/>
</dbReference>
<sequence>MSRIEWQDDATDSATDALSTLHQARRAGHLYRSLPTHPRETNMPYQKPFAAFLFDMDGTLLNSVIAAERVWAKWAQRHGLDVGTFLPTIHGVRSIDTVRNQNIPGIDVQQEADAISQAEIEDVDGVVAIEGVADFLASLPADRWAMVTSAPLALAQARMKAAGLTLPEIVITAEDVTRGKPAPDGFLLAAQRLGVEPGQCLVFEDAPAGIAAGKAAGASVVVITAAHLHPYDRQEPTLTNYLDVSVSVESGLLTLVG</sequence>
<dbReference type="InterPro" id="IPR023214">
    <property type="entry name" value="HAD_sf"/>
</dbReference>
<proteinExistence type="predicted"/>
<dbReference type="Gene3D" id="1.10.150.240">
    <property type="entry name" value="Putative phosphatase, domain 2"/>
    <property type="match status" value="1"/>
</dbReference>
<dbReference type="EMBL" id="RBTP01000033">
    <property type="protein sequence ID" value="RMT81590.1"/>
    <property type="molecule type" value="Genomic_DNA"/>
</dbReference>
<dbReference type="SUPFAM" id="SSF56784">
    <property type="entry name" value="HAD-like"/>
    <property type="match status" value="1"/>
</dbReference>
<accession>A0A3M5PA20</accession>
<gene>
    <name evidence="1" type="ORF">ALP40_03392</name>
</gene>
<comment type="caution">
    <text evidence="1">The sequence shown here is derived from an EMBL/GenBank/DDBJ whole genome shotgun (WGS) entry which is preliminary data.</text>
</comment>
<dbReference type="InterPro" id="IPR036412">
    <property type="entry name" value="HAD-like_sf"/>
</dbReference>
<reference evidence="1 2" key="1">
    <citation type="submission" date="2018-08" db="EMBL/GenBank/DDBJ databases">
        <title>Recombination of ecologically and evolutionarily significant loci maintains genetic cohesion in the Pseudomonas syringae species complex.</title>
        <authorList>
            <person name="Dillon M."/>
            <person name="Thakur S."/>
            <person name="Almeida R.N.D."/>
            <person name="Weir B.S."/>
            <person name="Guttman D.S."/>
        </authorList>
    </citation>
    <scope>NUCLEOTIDE SEQUENCE [LARGE SCALE GENOMIC DNA]</scope>
    <source>
        <strain evidence="1 2">ICMP 19473</strain>
    </source>
</reference>
<protein>
    <submittedName>
        <fullName evidence="1">HAD family hydrolase</fullName>
    </submittedName>
</protein>
<dbReference type="InterPro" id="IPR006439">
    <property type="entry name" value="HAD-SF_hydro_IA"/>
</dbReference>
<dbReference type="AlphaFoldDB" id="A0A3M5PA20"/>
<dbReference type="InterPro" id="IPR051806">
    <property type="entry name" value="HAD-like_SPP"/>
</dbReference>
<dbReference type="SFLD" id="SFLDG01129">
    <property type="entry name" value="C1.5:_HAD__Beta-PGM__Phosphata"/>
    <property type="match status" value="1"/>
</dbReference>
<dbReference type="Gene3D" id="3.40.50.1000">
    <property type="entry name" value="HAD superfamily/HAD-like"/>
    <property type="match status" value="1"/>
</dbReference>
<name>A0A3M5PA20_PSEVI</name>
<organism evidence="1 2">
    <name type="scientific">Pseudomonas viridiflava</name>
    <name type="common">Phytomonas viridiflava</name>
    <dbReference type="NCBI Taxonomy" id="33069"/>
    <lineage>
        <taxon>Bacteria</taxon>
        <taxon>Pseudomonadati</taxon>
        <taxon>Pseudomonadota</taxon>
        <taxon>Gammaproteobacteria</taxon>
        <taxon>Pseudomonadales</taxon>
        <taxon>Pseudomonadaceae</taxon>
        <taxon>Pseudomonas</taxon>
    </lineage>
</organism>
<evidence type="ECO:0000313" key="2">
    <source>
        <dbReference type="Proteomes" id="UP000273854"/>
    </source>
</evidence>
<dbReference type="PANTHER" id="PTHR43481:SF4">
    <property type="entry name" value="GLYCEROL-1-PHOSPHATE PHOSPHOHYDROLASE 1-RELATED"/>
    <property type="match status" value="1"/>
</dbReference>
<dbReference type="Pfam" id="PF00702">
    <property type="entry name" value="Hydrolase"/>
    <property type="match status" value="1"/>
</dbReference>
<evidence type="ECO:0000313" key="1">
    <source>
        <dbReference type="EMBL" id="RMT81590.1"/>
    </source>
</evidence>
<keyword evidence="1" id="KW-0378">Hydrolase</keyword>
<dbReference type="SFLD" id="SFLDS00003">
    <property type="entry name" value="Haloacid_Dehalogenase"/>
    <property type="match status" value="1"/>
</dbReference>
<dbReference type="Proteomes" id="UP000273854">
    <property type="component" value="Unassembled WGS sequence"/>
</dbReference>
<dbReference type="InterPro" id="IPR023198">
    <property type="entry name" value="PGP-like_dom2"/>
</dbReference>
<dbReference type="GO" id="GO:0050308">
    <property type="term" value="F:sugar-phosphatase activity"/>
    <property type="evidence" value="ECO:0007669"/>
    <property type="project" value="TreeGrafter"/>
</dbReference>
<dbReference type="NCBIfam" id="TIGR01509">
    <property type="entry name" value="HAD-SF-IA-v3"/>
    <property type="match status" value="1"/>
</dbReference>